<dbReference type="RefSeq" id="WP_012137655.1">
    <property type="nucleotide sequence ID" value="NZ_KE007317.1"/>
</dbReference>
<dbReference type="InterPro" id="IPR041354">
    <property type="entry name" value="4PPT_N"/>
</dbReference>
<organism evidence="16 17">
    <name type="scientific">Marinobacter lipolyticus SM19</name>
    <dbReference type="NCBI Taxonomy" id="1318628"/>
    <lineage>
        <taxon>Bacteria</taxon>
        <taxon>Pseudomonadati</taxon>
        <taxon>Pseudomonadota</taxon>
        <taxon>Gammaproteobacteria</taxon>
        <taxon>Pseudomonadales</taxon>
        <taxon>Marinobacteraceae</taxon>
        <taxon>Marinobacter</taxon>
    </lineage>
</organism>
<evidence type="ECO:0000256" key="6">
    <source>
        <dbReference type="ARBA" id="ARBA00022679"/>
    </source>
</evidence>
<feature type="binding site" evidence="12">
    <location>
        <position position="117"/>
    </location>
    <ligand>
        <name>CoA</name>
        <dbReference type="ChEBI" id="CHEBI:57287"/>
    </ligand>
</feature>
<proteinExistence type="inferred from homology"/>
<dbReference type="InterPro" id="IPR008278">
    <property type="entry name" value="4-PPantetheinyl_Trfase_dom"/>
</dbReference>
<feature type="binding site" evidence="12">
    <location>
        <position position="164"/>
    </location>
    <ligand>
        <name>CoA</name>
        <dbReference type="ChEBI" id="CHEBI:57287"/>
    </ligand>
</feature>
<dbReference type="UniPathway" id="UPA00017"/>
<dbReference type="PRINTS" id="PR01399">
    <property type="entry name" value="ENTSNTHTASED"/>
</dbReference>
<comment type="caution">
    <text evidence="16">The sequence shown here is derived from an EMBL/GenBank/DDBJ whole genome shotgun (WGS) entry which is preliminary data.</text>
</comment>
<evidence type="ECO:0000313" key="17">
    <source>
        <dbReference type="Proteomes" id="UP000016540"/>
    </source>
</evidence>
<dbReference type="SUPFAM" id="SSF56214">
    <property type="entry name" value="4'-phosphopantetheinyl transferase"/>
    <property type="match status" value="1"/>
</dbReference>
<comment type="function">
    <text evidence="1">Involved in the biosynthesis of the siderophore enterobactin (enterochelin), which is a macrocyclic trimeric lactone of N-(2,3-dihydroxybenzoyl)-serine. The serine trilactone serves as a scaffolding for the three catechol functionalities that provide hexadentate coordination for the tightly ligated iron(2+) atoms. Plays an essential role in the assembly of the enterobactin by catalyzing the transfer of the 4'-phosphopantetheine (Ppant) moiety from coenzyme A to the apo-domains of both EntB (ArCP domain) and EntF (PCP domain) to yield their holo-forms which make them competent for the activation of 2,3-dihydroxybenzoate (DHB) and L-serine, respectively.</text>
</comment>
<evidence type="ECO:0000256" key="13">
    <source>
        <dbReference type="PIRSR" id="PIRSR603542-2"/>
    </source>
</evidence>
<evidence type="ECO:0000256" key="9">
    <source>
        <dbReference type="ARBA" id="ARBA00031996"/>
    </source>
</evidence>
<feature type="binding site" evidence="12">
    <location>
        <position position="59"/>
    </location>
    <ligand>
        <name>CoA</name>
        <dbReference type="ChEBI" id="CHEBI:57287"/>
    </ligand>
</feature>
<evidence type="ECO:0000256" key="7">
    <source>
        <dbReference type="ARBA" id="ARBA00023191"/>
    </source>
</evidence>
<dbReference type="HOGENOM" id="CLU_1254696_0_0_6"/>
<evidence type="ECO:0000256" key="5">
    <source>
        <dbReference type="ARBA" id="ARBA00019087"/>
    </source>
</evidence>
<name>R8B2B4_9GAMM</name>
<keyword evidence="7" id="KW-0259">Enterobactin biosynthesis</keyword>
<feature type="domain" description="4'-phosphopantetheinyl transferase N-terminal" evidence="15">
    <location>
        <begin position="40"/>
        <end position="105"/>
    </location>
</feature>
<dbReference type="InterPro" id="IPR037143">
    <property type="entry name" value="4-PPantetheinyl_Trfase_dom_sf"/>
</dbReference>
<comment type="subunit">
    <text evidence="4">EntB, EntD, EntE, and EntF form a multienzyme complex called enterobactin synthase.</text>
</comment>
<evidence type="ECO:0000256" key="8">
    <source>
        <dbReference type="ARBA" id="ARBA00029894"/>
    </source>
</evidence>
<dbReference type="GO" id="GO:0009366">
    <property type="term" value="C:enterobactin synthetase complex"/>
    <property type="evidence" value="ECO:0007669"/>
    <property type="project" value="InterPro"/>
</dbReference>
<dbReference type="Proteomes" id="UP000016540">
    <property type="component" value="Unassembled WGS sequence"/>
</dbReference>
<evidence type="ECO:0000256" key="10">
    <source>
        <dbReference type="ARBA" id="ARBA00049176"/>
    </source>
</evidence>
<dbReference type="GO" id="GO:0000287">
    <property type="term" value="F:magnesium ion binding"/>
    <property type="evidence" value="ECO:0007669"/>
    <property type="project" value="InterPro"/>
</dbReference>
<keyword evidence="17" id="KW-1185">Reference proteome</keyword>
<dbReference type="Pfam" id="PF01648">
    <property type="entry name" value="ACPS"/>
    <property type="match status" value="1"/>
</dbReference>
<feature type="binding site" evidence="12">
    <location>
        <position position="160"/>
    </location>
    <ligand>
        <name>CoA</name>
        <dbReference type="ChEBI" id="CHEBI:57287"/>
    </ligand>
</feature>
<dbReference type="PANTHER" id="PTHR38096">
    <property type="entry name" value="ENTEROBACTIN SYNTHASE COMPONENT D"/>
    <property type="match status" value="1"/>
</dbReference>
<gene>
    <name evidence="16" type="ORF">MARLIPOL_08259</name>
</gene>
<dbReference type="eggNOG" id="COG2977">
    <property type="taxonomic scope" value="Bacteria"/>
</dbReference>
<comment type="similarity">
    <text evidence="3">Belongs to the P-Pant transferase superfamily. EntD family.</text>
</comment>
<dbReference type="Pfam" id="PF17837">
    <property type="entry name" value="4PPT_N"/>
    <property type="match status" value="1"/>
</dbReference>
<keyword evidence="6 16" id="KW-0808">Transferase</keyword>
<dbReference type="GO" id="GO:0009239">
    <property type="term" value="P:enterobactin biosynthetic process"/>
    <property type="evidence" value="ECO:0007669"/>
    <property type="project" value="UniProtKB-UniPathway"/>
</dbReference>
<dbReference type="AlphaFoldDB" id="R8B2B4"/>
<comment type="cofactor">
    <cofactor evidence="13">
        <name>Mg(2+)</name>
        <dbReference type="ChEBI" id="CHEBI:18420"/>
    </cofactor>
</comment>
<evidence type="ECO:0000259" key="14">
    <source>
        <dbReference type="Pfam" id="PF01648"/>
    </source>
</evidence>
<feature type="domain" description="4'-phosphopantetheinyl transferase" evidence="14">
    <location>
        <begin position="114"/>
        <end position="187"/>
    </location>
</feature>
<protein>
    <recommendedName>
        <fullName evidence="5">Enterobactin synthase component D</fullName>
    </recommendedName>
    <alternativeName>
        <fullName evidence="8">4'-phosphopantetheinyl transferase EntD</fullName>
    </alternativeName>
    <alternativeName>
        <fullName evidence="9">Enterochelin synthase D</fullName>
    </alternativeName>
</protein>
<comment type="pathway">
    <text evidence="2">Siderophore biosynthesis; enterobactin biosynthesis.</text>
</comment>
<feature type="binding site" evidence="12">
    <location>
        <begin position="95"/>
        <end position="96"/>
    </location>
    <ligand>
        <name>CoA</name>
        <dbReference type="ChEBI" id="CHEBI:57287"/>
    </ligand>
</feature>
<reference evidence="16 17" key="1">
    <citation type="journal article" date="2013" name="Genome Announc.">
        <title>Draft Genome Sequence of the Moderately Halophilic Bacterium Marinobacter lipolyticus Strain SM19.</title>
        <authorList>
            <person name="Papke R.T."/>
            <person name="de la Haba R.R."/>
            <person name="Infante-Dominguez C."/>
            <person name="Perez D."/>
            <person name="Sanchez-Porro C."/>
            <person name="Lapierre P."/>
            <person name="Ventosa A."/>
        </authorList>
    </citation>
    <scope>NUCLEOTIDE SEQUENCE [LARGE SCALE GENOMIC DNA]</scope>
    <source>
        <strain evidence="16 17">SM19</strain>
    </source>
</reference>
<dbReference type="InterPro" id="IPR003542">
    <property type="entry name" value="Enbac_synth_compD-like"/>
</dbReference>
<keyword evidence="13" id="KW-0460">Magnesium</keyword>
<evidence type="ECO:0000256" key="1">
    <source>
        <dbReference type="ARBA" id="ARBA00003937"/>
    </source>
</evidence>
<dbReference type="GO" id="GO:0005886">
    <property type="term" value="C:plasma membrane"/>
    <property type="evidence" value="ECO:0007669"/>
    <property type="project" value="TreeGrafter"/>
</dbReference>
<feature type="binding site" evidence="13">
    <location>
        <position position="117"/>
    </location>
    <ligand>
        <name>Mg(2+)</name>
        <dbReference type="ChEBI" id="CHEBI:18420"/>
    </ligand>
</feature>
<evidence type="ECO:0000256" key="2">
    <source>
        <dbReference type="ARBA" id="ARBA00004993"/>
    </source>
</evidence>
<evidence type="ECO:0000256" key="12">
    <source>
        <dbReference type="PIRSR" id="PIRSR603542-1"/>
    </source>
</evidence>
<comment type="catalytic activity">
    <reaction evidence="10">
        <text>apo-[aryl-carrier protein] + CoA = holo-[aryl-carrier protein] + adenosine 3',5'-bisphosphate + H(+)</text>
        <dbReference type="Rhea" id="RHEA:48404"/>
        <dbReference type="Rhea" id="RHEA-COMP:15903"/>
        <dbReference type="Rhea" id="RHEA-COMP:17557"/>
        <dbReference type="ChEBI" id="CHEBI:15378"/>
        <dbReference type="ChEBI" id="CHEBI:29999"/>
        <dbReference type="ChEBI" id="CHEBI:57287"/>
        <dbReference type="ChEBI" id="CHEBI:58343"/>
        <dbReference type="ChEBI" id="CHEBI:64479"/>
    </reaction>
</comment>
<dbReference type="GO" id="GO:0008897">
    <property type="term" value="F:holo-[acyl-carrier-protein] synthase activity"/>
    <property type="evidence" value="ECO:0007669"/>
    <property type="project" value="InterPro"/>
</dbReference>
<evidence type="ECO:0000313" key="16">
    <source>
        <dbReference type="EMBL" id="EON92731.1"/>
    </source>
</evidence>
<sequence>MPHNHLQYEAIEHHLRQFTRTPVYFAAGRLTESDSCYEQERQVMQYSLSKRKREFYSGRHLARIALRRAGISSTCVPRGPLGNPIWPDSIVGSITHDRTHGAAVVGFDSELKGLGLDLIEDPDQVTEDLINLIMFPDEQTLLRSLYPDLSPVSVAFSVKESVVKASSALVGRYMDLLDIRLDCTSQGLNARVNGLPCDLPCMVLQTQVGLVTSSFYPRTD</sequence>
<comment type="catalytic activity">
    <reaction evidence="11">
        <text>apo-[peptidyl-carrier protein] + CoA = holo-[peptidyl-carrier protein] + adenosine 3',5'-bisphosphate + H(+)</text>
        <dbReference type="Rhea" id="RHEA:46228"/>
        <dbReference type="Rhea" id="RHEA-COMP:11479"/>
        <dbReference type="Rhea" id="RHEA-COMP:11480"/>
        <dbReference type="ChEBI" id="CHEBI:15378"/>
        <dbReference type="ChEBI" id="CHEBI:29999"/>
        <dbReference type="ChEBI" id="CHEBI:57287"/>
        <dbReference type="ChEBI" id="CHEBI:58343"/>
        <dbReference type="ChEBI" id="CHEBI:64479"/>
    </reaction>
</comment>
<evidence type="ECO:0000259" key="15">
    <source>
        <dbReference type="Pfam" id="PF17837"/>
    </source>
</evidence>
<dbReference type="STRING" id="1318628.MARLIPOL_08259"/>
<dbReference type="OrthoDB" id="8210607at2"/>
<evidence type="ECO:0000256" key="3">
    <source>
        <dbReference type="ARBA" id="ARBA00008342"/>
    </source>
</evidence>
<evidence type="ECO:0000256" key="11">
    <source>
        <dbReference type="ARBA" id="ARBA00049191"/>
    </source>
</evidence>
<accession>R8B2B4</accession>
<dbReference type="EMBL" id="ASAD01000010">
    <property type="protein sequence ID" value="EON92731.1"/>
    <property type="molecule type" value="Genomic_DNA"/>
</dbReference>
<dbReference type="PANTHER" id="PTHR38096:SF1">
    <property type="entry name" value="ENTEROBACTIN SYNTHASE COMPONENT D"/>
    <property type="match status" value="1"/>
</dbReference>
<evidence type="ECO:0000256" key="4">
    <source>
        <dbReference type="ARBA" id="ARBA00011503"/>
    </source>
</evidence>
<feature type="binding site" evidence="12">
    <location>
        <position position="51"/>
    </location>
    <ligand>
        <name>CoA</name>
        <dbReference type="ChEBI" id="CHEBI:57287"/>
    </ligand>
</feature>
<keyword evidence="13" id="KW-0479">Metal-binding</keyword>